<evidence type="ECO:0000313" key="2">
    <source>
        <dbReference type="EMBL" id="KAF2853169.1"/>
    </source>
</evidence>
<keyword evidence="3" id="KW-1185">Reference proteome</keyword>
<gene>
    <name evidence="2" type="ORF">T440DRAFT_487629</name>
</gene>
<name>A0A6A7BFL6_9PLEO</name>
<organism evidence="2 3">
    <name type="scientific">Plenodomus tracheiphilus IPT5</name>
    <dbReference type="NCBI Taxonomy" id="1408161"/>
    <lineage>
        <taxon>Eukaryota</taxon>
        <taxon>Fungi</taxon>
        <taxon>Dikarya</taxon>
        <taxon>Ascomycota</taxon>
        <taxon>Pezizomycotina</taxon>
        <taxon>Dothideomycetes</taxon>
        <taxon>Pleosporomycetidae</taxon>
        <taxon>Pleosporales</taxon>
        <taxon>Pleosporineae</taxon>
        <taxon>Leptosphaeriaceae</taxon>
        <taxon>Plenodomus</taxon>
    </lineage>
</organism>
<dbReference type="PANTHER" id="PTHR35394:SF5">
    <property type="entry name" value="DUF3176 DOMAIN-CONTAINING PROTEIN"/>
    <property type="match status" value="1"/>
</dbReference>
<keyword evidence="1" id="KW-1133">Transmembrane helix</keyword>
<reference evidence="2" key="1">
    <citation type="submission" date="2020-01" db="EMBL/GenBank/DDBJ databases">
        <authorList>
            <consortium name="DOE Joint Genome Institute"/>
            <person name="Haridas S."/>
            <person name="Albert R."/>
            <person name="Binder M."/>
            <person name="Bloem J."/>
            <person name="Labutti K."/>
            <person name="Salamov A."/>
            <person name="Andreopoulos B."/>
            <person name="Baker S.E."/>
            <person name="Barry K."/>
            <person name="Bills G."/>
            <person name="Bluhm B.H."/>
            <person name="Cannon C."/>
            <person name="Castanera R."/>
            <person name="Culley D.E."/>
            <person name="Daum C."/>
            <person name="Ezra D."/>
            <person name="Gonzalez J.B."/>
            <person name="Henrissat B."/>
            <person name="Kuo A."/>
            <person name="Liang C."/>
            <person name="Lipzen A."/>
            <person name="Lutzoni F."/>
            <person name="Magnuson J."/>
            <person name="Mondo S."/>
            <person name="Nolan M."/>
            <person name="Ohm R."/>
            <person name="Pangilinan J."/>
            <person name="Park H.-J."/>
            <person name="Ramirez L."/>
            <person name="Alfaro M."/>
            <person name="Sun H."/>
            <person name="Tritt A."/>
            <person name="Yoshinaga Y."/>
            <person name="Zwiers L.-H."/>
            <person name="Turgeon B.G."/>
            <person name="Goodwin S.B."/>
            <person name="Spatafora J.W."/>
            <person name="Crous P.W."/>
            <person name="Grigoriev I.V."/>
        </authorList>
    </citation>
    <scope>NUCLEOTIDE SEQUENCE</scope>
    <source>
        <strain evidence="2">IPT5</strain>
    </source>
</reference>
<dbReference type="EMBL" id="MU006296">
    <property type="protein sequence ID" value="KAF2853169.1"/>
    <property type="molecule type" value="Genomic_DNA"/>
</dbReference>
<keyword evidence="1" id="KW-0472">Membrane</keyword>
<evidence type="ECO:0000313" key="3">
    <source>
        <dbReference type="Proteomes" id="UP000799423"/>
    </source>
</evidence>
<dbReference type="PANTHER" id="PTHR35394">
    <property type="entry name" value="DUF3176 DOMAIN-CONTAINING PROTEIN"/>
    <property type="match status" value="1"/>
</dbReference>
<feature type="transmembrane region" description="Helical" evidence="1">
    <location>
        <begin position="72"/>
        <end position="90"/>
    </location>
</feature>
<dbReference type="Proteomes" id="UP000799423">
    <property type="component" value="Unassembled WGS sequence"/>
</dbReference>
<feature type="transmembrane region" description="Helical" evidence="1">
    <location>
        <begin position="482"/>
        <end position="502"/>
    </location>
</feature>
<accession>A0A6A7BFL6</accession>
<sequence>MAPSQQLLSLVNTLGKVASAALILPTSEALGQLKWNWFHKSNAMWDFEIFDKASRGAWGATLLLFRTKGRSLAALGALLIVLLLAIDTFFQQVVTFSDRWALQNESGLIPRVVNYQPPYQKYFIRGVEQGQTNKDHTPVVNQFLYGNGTQPLPFGKGIRPELPLSCPTSRCEWPEYETLSVCSSCAEVSPLLDISYACQENTTIDWSVNWNGPLSEEPYPVGMVCGFFLNATSTTPTLLSGYITNETEDAGISGESLIMRAIPLSDFNTKEPFYGVGSVAFKSIRNPIMSALIASAKDGLKSVHRKTAPQVHECMLSWCVQTIKSAYEGAEYTENIRSTYLDVSTDLRPWPWNVTDDYFVYTQNITLEPTIHRSNSTVLNDSYTVDNETAFTTMTIFDDFFPSSYTAENASTRATLRFKNYANGPATRYLDFNPWLAPNNITRHMERLATAMTNVIRSSTSKEMVAGDAYNTEKFVSITWEWLMFPLVLLILGLVFLVSTILKTSQVHNGEELWKTSAMPALIYGLPKETQGQLASSSAWRNDQSGKKVRVRLSRDVGWRVSGEGCTAVSLRVPPAAPTAPRGWI</sequence>
<proteinExistence type="predicted"/>
<dbReference type="OrthoDB" id="5376804at2759"/>
<dbReference type="AlphaFoldDB" id="A0A6A7BFL6"/>
<dbReference type="InterPro" id="IPR021514">
    <property type="entry name" value="DUF3176"/>
</dbReference>
<dbReference type="Pfam" id="PF11374">
    <property type="entry name" value="DUF3176"/>
    <property type="match status" value="1"/>
</dbReference>
<protein>
    <submittedName>
        <fullName evidence="2">Uncharacterized protein</fullName>
    </submittedName>
</protein>
<keyword evidence="1" id="KW-0812">Transmembrane</keyword>
<evidence type="ECO:0000256" key="1">
    <source>
        <dbReference type="SAM" id="Phobius"/>
    </source>
</evidence>